<dbReference type="PANTHER" id="PTHR37826">
    <property type="entry name" value="FLOTILLIN BAND_7_5 DOMAIN PROTEIN"/>
    <property type="match status" value="1"/>
</dbReference>
<proteinExistence type="predicted"/>
<dbReference type="PANTHER" id="PTHR37826:SF3">
    <property type="entry name" value="J DOMAIN-CONTAINING PROTEIN"/>
    <property type="match status" value="1"/>
</dbReference>
<protein>
    <submittedName>
        <fullName evidence="2">Zinc finger domain, LSD1 subclass subfamily</fullName>
    </submittedName>
</protein>
<keyword evidence="3" id="KW-1185">Reference proteome</keyword>
<dbReference type="Proteomes" id="UP000030101">
    <property type="component" value="Unassembled WGS sequence"/>
</dbReference>
<reference evidence="2 3" key="1">
    <citation type="submission" date="2014-08" db="EMBL/GenBank/DDBJ databases">
        <title>Porphyromonas canoris strain:OH2762 Genome sequencing.</title>
        <authorList>
            <person name="Wallis C."/>
            <person name="Deusch O."/>
            <person name="O'Flynn C."/>
            <person name="Davis I."/>
            <person name="Jospin G."/>
            <person name="Darling A.E."/>
            <person name="Coil D.A."/>
            <person name="Alexiev A."/>
            <person name="Horsfall A."/>
            <person name="Kirkwood N."/>
            <person name="Harris S."/>
            <person name="Eisen J.A."/>
        </authorList>
    </citation>
    <scope>NUCLEOTIDE SEQUENCE [LARGE SCALE GENOMIC DNA]</scope>
    <source>
        <strain evidence="3">COT-108 OH2762</strain>
    </source>
</reference>
<feature type="transmembrane region" description="Helical" evidence="1">
    <location>
        <begin position="306"/>
        <end position="324"/>
    </location>
</feature>
<evidence type="ECO:0000313" key="3">
    <source>
        <dbReference type="Proteomes" id="UP000030101"/>
    </source>
</evidence>
<gene>
    <name evidence="2" type="ORF">HQ43_01340</name>
</gene>
<sequence length="370" mass="42661">MDMVETDIDSALQTKCERCGSYTRFDPESQTLKCQNCGFTQALNLTPGKIVENDFEYWATHFNGRKKEKETETESLLKVRQVRCKQCGAKTSMPSNTSGMSCAFCGTPLILSETSLQSTWLPNYVLPFSITEKRSQESFRKWIGSRWFLPNKVKRGDIATDSFKGIYLPFWSYDADTETQYTGERGIDRTEVDKDEKGNIRHRAVTDWYYTFGDISHSFDDLLVPASHTLPKSLMNDLTHWDTKNCLPYSHEYIAGFITEIYQQDFLESISEAKMKMEAELEQMVRNDIGGDRQRIHSMDTEYNNVMFKLMLLPLWISAFKYNGKLYQFVVNGRTGKVAGNYPKSFVKIFFFILGILLIIVIFYLLSGKA</sequence>
<comment type="caution">
    <text evidence="2">The sequence shown here is derived from an EMBL/GenBank/DDBJ whole genome shotgun (WGS) entry which is preliminary data.</text>
</comment>
<evidence type="ECO:0000313" key="2">
    <source>
        <dbReference type="EMBL" id="KGN93319.1"/>
    </source>
</evidence>
<feature type="transmembrane region" description="Helical" evidence="1">
    <location>
        <begin position="345"/>
        <end position="366"/>
    </location>
</feature>
<evidence type="ECO:0000256" key="1">
    <source>
        <dbReference type="SAM" id="Phobius"/>
    </source>
</evidence>
<keyword evidence="1" id="KW-1133">Transmembrane helix</keyword>
<keyword evidence="1" id="KW-0472">Membrane</keyword>
<dbReference type="RefSeq" id="WP_036788702.1">
    <property type="nucleotide sequence ID" value="NZ_JQZV01000003.1"/>
</dbReference>
<organism evidence="2 3">
    <name type="scientific">Porphyromonas canoris</name>
    <dbReference type="NCBI Taxonomy" id="36875"/>
    <lineage>
        <taxon>Bacteria</taxon>
        <taxon>Pseudomonadati</taxon>
        <taxon>Bacteroidota</taxon>
        <taxon>Bacteroidia</taxon>
        <taxon>Bacteroidales</taxon>
        <taxon>Porphyromonadaceae</taxon>
        <taxon>Porphyromonas</taxon>
    </lineage>
</organism>
<dbReference type="EMBL" id="JQZV01000003">
    <property type="protein sequence ID" value="KGN93319.1"/>
    <property type="molecule type" value="Genomic_DNA"/>
</dbReference>
<keyword evidence="1" id="KW-0812">Transmembrane</keyword>
<name>A0ABR4XMZ2_9PORP</name>
<accession>A0ABR4XMZ2</accession>